<dbReference type="HOGENOM" id="CLU_003864_1_0_1"/>
<keyword evidence="6" id="KW-0863">Zinc-finger</keyword>
<dbReference type="EMBL" id="KN847540">
    <property type="protein sequence ID" value="KIW04662.1"/>
    <property type="molecule type" value="Genomic_DNA"/>
</dbReference>
<dbReference type="CDD" id="cd12148">
    <property type="entry name" value="fungal_TF_MHR"/>
    <property type="match status" value="1"/>
</dbReference>
<evidence type="ECO:0000256" key="5">
    <source>
        <dbReference type="ARBA" id="ARBA00023242"/>
    </source>
</evidence>
<keyword evidence="8" id="KW-0812">Transmembrane</keyword>
<dbReference type="RefSeq" id="XP_016214531.1">
    <property type="nucleotide sequence ID" value="XM_016357739.1"/>
</dbReference>
<dbReference type="SUPFAM" id="SSF57667">
    <property type="entry name" value="beta-beta-alpha zinc fingers"/>
    <property type="match status" value="1"/>
</dbReference>
<keyword evidence="4" id="KW-0804">Transcription</keyword>
<evidence type="ECO:0000256" key="3">
    <source>
        <dbReference type="ARBA" id="ARBA00023015"/>
    </source>
</evidence>
<proteinExistence type="predicted"/>
<keyword evidence="11" id="KW-1185">Reference proteome</keyword>
<dbReference type="Gene3D" id="3.30.160.60">
    <property type="entry name" value="Classic Zinc Finger"/>
    <property type="match status" value="2"/>
</dbReference>
<feature type="domain" description="C2H2-type" evidence="9">
    <location>
        <begin position="44"/>
        <end position="66"/>
    </location>
</feature>
<dbReference type="PROSITE" id="PS50157">
    <property type="entry name" value="ZINC_FINGER_C2H2_2"/>
    <property type="match status" value="2"/>
</dbReference>
<accession>A0A0D1YVE6</accession>
<dbReference type="InterPro" id="IPR007219">
    <property type="entry name" value="XnlR_reg_dom"/>
</dbReference>
<dbReference type="GO" id="GO:0006351">
    <property type="term" value="P:DNA-templated transcription"/>
    <property type="evidence" value="ECO:0007669"/>
    <property type="project" value="InterPro"/>
</dbReference>
<keyword evidence="2" id="KW-0862">Zinc</keyword>
<feature type="region of interest" description="Disordered" evidence="7">
    <location>
        <begin position="199"/>
        <end position="219"/>
    </location>
</feature>
<keyword evidence="1" id="KW-0479">Metal-binding</keyword>
<keyword evidence="5" id="KW-0539">Nucleus</keyword>
<evidence type="ECO:0000256" key="6">
    <source>
        <dbReference type="PROSITE-ProRule" id="PRU00042"/>
    </source>
</evidence>
<sequence>MADDVAVSPATRPTRYQCPQCERSFIRREHLRRHSAIHVATAAFICHKCLKRFTRSDVLTRHEATHFVTSSGRKQKGMRSCKACVVAKSRCSSTLPCSRCIDKMIDCQPQTTPRGHSRPVDEEDAAARRSSAPLLPSGNDSPVSVDYCTPPSTSTVPTSQSTPCQQSQITSVLSTFDVMLESVQQTEDVSMQGNVAGSASMASLSTPNDPLGPSSIASSDVPHLAVSANESGVERVMRSSELYVDSDGARLPRIKRPHATRAGRPPLRTQAKSNNPFCFPISRPLTPELEDESLRFRSFLRQDAWEEMRDRFESYCLTPSAVFPSFSSSHFPNQHDFEVMILGYFDNFHQILPLLHLSTLTLDRSSWLLALGIATIGSHFLQGDSKFRYVDTMHEFLQRALVFAAEHENEPIDTGHVTAKLLHSIGMMFSGDRNCLQKARSWRADLVTAYKMLCSAACRHGSLIATNDEDILTVSSWLEWITVERYCRLAYSIWMIDSMWSYLLKEDAFLPSMLPTIPLPCAEILWDAPSAKQWREIAVIAGTTSSLKNSVKDIFVRREVRSTLGEFSRILLIHGLYHHMRHIKGVLESDLEWSTVGIDHDVSAGMPWWTWPPTLSSYHKWREASCDCLDTLHWRANSVVGAASGLEHPTVAHLHLARIVLLTPYGEIQDFATSLMSQNNEICQRRLELTTIVRTWAQQDCAKARLAIIHAGVTFWHLRRFSVGAFYEAHAVVLAALVLWAFAIFTERQPLQTHSPSTPCTTTTSSKNPLPASINLDRPCDDELVQAFIQEGTRIPAMIGGVGDICSPLGPLRILEQAMDILRTFDNWGIAAEATDFLSRLSQVDYAALMAV</sequence>
<dbReference type="PANTHER" id="PTHR47660">
    <property type="entry name" value="TRANSCRIPTION FACTOR WITH C2H2 AND ZN(2)-CYS(6) DNA BINDING DOMAIN (EUROFUNG)-RELATED-RELATED"/>
    <property type="match status" value="1"/>
</dbReference>
<protein>
    <recommendedName>
        <fullName evidence="9">C2H2-type domain-containing protein</fullName>
    </recommendedName>
</protein>
<feature type="region of interest" description="Disordered" evidence="7">
    <location>
        <begin position="108"/>
        <end position="165"/>
    </location>
</feature>
<feature type="compositionally biased region" description="Low complexity" evidence="7">
    <location>
        <begin position="753"/>
        <end position="766"/>
    </location>
</feature>
<dbReference type="OrthoDB" id="654211at2759"/>
<evidence type="ECO:0000313" key="10">
    <source>
        <dbReference type="EMBL" id="KIW04662.1"/>
    </source>
</evidence>
<dbReference type="InterPro" id="IPR036864">
    <property type="entry name" value="Zn2-C6_fun-type_DNA-bd_sf"/>
</dbReference>
<evidence type="ECO:0000256" key="4">
    <source>
        <dbReference type="ARBA" id="ARBA00023163"/>
    </source>
</evidence>
<dbReference type="PANTHER" id="PTHR47660:SF7">
    <property type="entry name" value="TRANSCRIPTION FACTOR WITH C2H2 AND ZN(2)-CYS(6) DNA BINDING DOMAIN (EUROFUNG)"/>
    <property type="match status" value="1"/>
</dbReference>
<feature type="domain" description="C2H2-type" evidence="9">
    <location>
        <begin position="16"/>
        <end position="43"/>
    </location>
</feature>
<evidence type="ECO:0000256" key="7">
    <source>
        <dbReference type="SAM" id="MobiDB-lite"/>
    </source>
</evidence>
<dbReference type="PROSITE" id="PS00028">
    <property type="entry name" value="ZINC_FINGER_C2H2_1"/>
    <property type="match status" value="2"/>
</dbReference>
<dbReference type="GO" id="GO:0008270">
    <property type="term" value="F:zinc ion binding"/>
    <property type="evidence" value="ECO:0007669"/>
    <property type="project" value="UniProtKB-KW"/>
</dbReference>
<evidence type="ECO:0000259" key="9">
    <source>
        <dbReference type="PROSITE" id="PS50157"/>
    </source>
</evidence>
<feature type="compositionally biased region" description="Low complexity" evidence="7">
    <location>
        <begin position="149"/>
        <end position="165"/>
    </location>
</feature>
<dbReference type="InterPro" id="IPR036236">
    <property type="entry name" value="Znf_C2H2_sf"/>
</dbReference>
<dbReference type="GO" id="GO:0000981">
    <property type="term" value="F:DNA-binding transcription factor activity, RNA polymerase II-specific"/>
    <property type="evidence" value="ECO:0007669"/>
    <property type="project" value="InterPro"/>
</dbReference>
<dbReference type="GeneID" id="27312374"/>
<dbReference type="InParanoid" id="A0A0D1YVE6"/>
<feature type="region of interest" description="Disordered" evidence="7">
    <location>
        <begin position="751"/>
        <end position="772"/>
    </location>
</feature>
<dbReference type="AlphaFoldDB" id="A0A0D1YVE6"/>
<dbReference type="Pfam" id="PF04082">
    <property type="entry name" value="Fungal_trans"/>
    <property type="match status" value="1"/>
</dbReference>
<keyword evidence="8" id="KW-1133">Transmembrane helix</keyword>
<reference evidence="10 11" key="1">
    <citation type="submission" date="2015-01" db="EMBL/GenBank/DDBJ databases">
        <title>The Genome Sequence of Ochroconis gallopava CBS43764.</title>
        <authorList>
            <consortium name="The Broad Institute Genomics Platform"/>
            <person name="Cuomo C."/>
            <person name="de Hoog S."/>
            <person name="Gorbushina A."/>
            <person name="Stielow B."/>
            <person name="Teixiera M."/>
            <person name="Abouelleil A."/>
            <person name="Chapman S.B."/>
            <person name="Priest M."/>
            <person name="Young S.K."/>
            <person name="Wortman J."/>
            <person name="Nusbaum C."/>
            <person name="Birren B."/>
        </authorList>
    </citation>
    <scope>NUCLEOTIDE SEQUENCE [LARGE SCALE GENOMIC DNA]</scope>
    <source>
        <strain evidence="10 11">CBS 43764</strain>
    </source>
</reference>
<gene>
    <name evidence="10" type="ORF">PV09_04401</name>
</gene>
<evidence type="ECO:0000256" key="1">
    <source>
        <dbReference type="ARBA" id="ARBA00022723"/>
    </source>
</evidence>
<feature type="compositionally biased region" description="Polar residues" evidence="7">
    <location>
        <begin position="199"/>
        <end position="208"/>
    </location>
</feature>
<dbReference type="SMART" id="SM00355">
    <property type="entry name" value="ZnF_C2H2"/>
    <property type="match status" value="2"/>
</dbReference>
<keyword evidence="3" id="KW-0805">Transcription regulation</keyword>
<evidence type="ECO:0000256" key="8">
    <source>
        <dbReference type="SAM" id="Phobius"/>
    </source>
</evidence>
<evidence type="ECO:0000313" key="11">
    <source>
        <dbReference type="Proteomes" id="UP000053259"/>
    </source>
</evidence>
<evidence type="ECO:0000256" key="2">
    <source>
        <dbReference type="ARBA" id="ARBA00022833"/>
    </source>
</evidence>
<dbReference type="InterPro" id="IPR013087">
    <property type="entry name" value="Znf_C2H2_type"/>
</dbReference>
<dbReference type="SUPFAM" id="SSF57701">
    <property type="entry name" value="Zn2/Cys6 DNA-binding domain"/>
    <property type="match status" value="1"/>
</dbReference>
<dbReference type="VEuPathDB" id="FungiDB:PV09_04401"/>
<dbReference type="GO" id="GO:0003677">
    <property type="term" value="F:DNA binding"/>
    <property type="evidence" value="ECO:0007669"/>
    <property type="project" value="InterPro"/>
</dbReference>
<name>A0A0D1YVE6_9PEZI</name>
<feature type="transmembrane region" description="Helical" evidence="8">
    <location>
        <begin position="725"/>
        <end position="745"/>
    </location>
</feature>
<dbReference type="Proteomes" id="UP000053259">
    <property type="component" value="Unassembled WGS sequence"/>
</dbReference>
<keyword evidence="8" id="KW-0472">Membrane</keyword>
<feature type="region of interest" description="Disordered" evidence="7">
    <location>
        <begin position="254"/>
        <end position="273"/>
    </location>
</feature>
<dbReference type="STRING" id="253628.A0A0D1YVE6"/>
<organism evidence="10 11">
    <name type="scientific">Verruconis gallopava</name>
    <dbReference type="NCBI Taxonomy" id="253628"/>
    <lineage>
        <taxon>Eukaryota</taxon>
        <taxon>Fungi</taxon>
        <taxon>Dikarya</taxon>
        <taxon>Ascomycota</taxon>
        <taxon>Pezizomycotina</taxon>
        <taxon>Dothideomycetes</taxon>
        <taxon>Pleosporomycetidae</taxon>
        <taxon>Venturiales</taxon>
        <taxon>Sympoventuriaceae</taxon>
        <taxon>Verruconis</taxon>
    </lineage>
</organism>